<dbReference type="Pfam" id="PF00271">
    <property type="entry name" value="Helicase_C"/>
    <property type="match status" value="1"/>
</dbReference>
<evidence type="ECO:0000313" key="4">
    <source>
        <dbReference type="Proteomes" id="UP000238205"/>
    </source>
</evidence>
<dbReference type="Pfam" id="PF11907">
    <property type="entry name" value="DUF3427"/>
    <property type="match status" value="1"/>
</dbReference>
<dbReference type="AlphaFoldDB" id="A0A2T0W6L6"/>
<dbReference type="InterPro" id="IPR050742">
    <property type="entry name" value="Helicase_Restrict-Modif_Enz"/>
</dbReference>
<keyword evidence="4" id="KW-1185">Reference proteome</keyword>
<dbReference type="GO" id="GO:0003677">
    <property type="term" value="F:DNA binding"/>
    <property type="evidence" value="ECO:0007669"/>
    <property type="project" value="InterPro"/>
</dbReference>
<dbReference type="SMART" id="SM00487">
    <property type="entry name" value="DEXDc"/>
    <property type="match status" value="1"/>
</dbReference>
<dbReference type="Pfam" id="PF13091">
    <property type="entry name" value="PLDc_2"/>
    <property type="match status" value="1"/>
</dbReference>
<dbReference type="CDD" id="cd09204">
    <property type="entry name" value="PLDc_N_DEXD_b2"/>
    <property type="match status" value="1"/>
</dbReference>
<dbReference type="InterPro" id="IPR025202">
    <property type="entry name" value="PLD-like_dom"/>
</dbReference>
<dbReference type="GO" id="GO:0005524">
    <property type="term" value="F:ATP binding"/>
    <property type="evidence" value="ECO:0007669"/>
    <property type="project" value="InterPro"/>
</dbReference>
<dbReference type="SUPFAM" id="SSF56024">
    <property type="entry name" value="Phospholipase D/nuclease"/>
    <property type="match status" value="1"/>
</dbReference>
<dbReference type="Pfam" id="PF04851">
    <property type="entry name" value="ResIII"/>
    <property type="match status" value="1"/>
</dbReference>
<dbReference type="InterPro" id="IPR001650">
    <property type="entry name" value="Helicase_C-like"/>
</dbReference>
<dbReference type="SMART" id="SM00490">
    <property type="entry name" value="HELICc"/>
    <property type="match status" value="1"/>
</dbReference>
<dbReference type="Proteomes" id="UP000238205">
    <property type="component" value="Unassembled WGS sequence"/>
</dbReference>
<dbReference type="PANTHER" id="PTHR47396:SF1">
    <property type="entry name" value="ATP-DEPENDENT HELICASE IRC3-RELATED"/>
    <property type="match status" value="1"/>
</dbReference>
<dbReference type="InterPro" id="IPR058403">
    <property type="entry name" value="DUF8090"/>
</dbReference>
<comment type="caution">
    <text evidence="3">The sequence shown here is derived from an EMBL/GenBank/DDBJ whole genome shotgun (WGS) entry which is preliminary data.</text>
</comment>
<evidence type="ECO:0000259" key="2">
    <source>
        <dbReference type="PROSITE" id="PS51194"/>
    </source>
</evidence>
<gene>
    <name evidence="3" type="ORF">CLV38_11330</name>
</gene>
<dbReference type="InterPro" id="IPR027417">
    <property type="entry name" value="P-loop_NTPase"/>
</dbReference>
<dbReference type="InterPro" id="IPR021835">
    <property type="entry name" value="DUF3427"/>
</dbReference>
<keyword evidence="3" id="KW-0067">ATP-binding</keyword>
<protein>
    <submittedName>
        <fullName evidence="3">Superfamily II DNA or RNA helicase</fullName>
    </submittedName>
</protein>
<reference evidence="3 4" key="1">
    <citation type="submission" date="2018-03" db="EMBL/GenBank/DDBJ databases">
        <title>Genomic Encyclopedia of Archaeal and Bacterial Type Strains, Phase II (KMG-II): from individual species to whole genera.</title>
        <authorList>
            <person name="Goeker M."/>
        </authorList>
    </citation>
    <scope>NUCLEOTIDE SEQUENCE [LARGE SCALE GENOMIC DNA]</scope>
    <source>
        <strain evidence="3 4">DSM 13175</strain>
    </source>
</reference>
<name>A0A2T0W6L6_9LACT</name>
<dbReference type="GO" id="GO:0004386">
    <property type="term" value="F:helicase activity"/>
    <property type="evidence" value="ECO:0007669"/>
    <property type="project" value="UniProtKB-KW"/>
</dbReference>
<dbReference type="PROSITE" id="PS51194">
    <property type="entry name" value="HELICASE_CTER"/>
    <property type="match status" value="1"/>
</dbReference>
<evidence type="ECO:0000313" key="3">
    <source>
        <dbReference type="EMBL" id="PRY82293.1"/>
    </source>
</evidence>
<evidence type="ECO:0000259" key="1">
    <source>
        <dbReference type="PROSITE" id="PS51192"/>
    </source>
</evidence>
<dbReference type="EMBL" id="PVTO01000013">
    <property type="protein sequence ID" value="PRY82293.1"/>
    <property type="molecule type" value="Genomic_DNA"/>
</dbReference>
<feature type="domain" description="Helicase ATP-binding" evidence="1">
    <location>
        <begin position="226"/>
        <end position="378"/>
    </location>
</feature>
<dbReference type="SUPFAM" id="SSF52540">
    <property type="entry name" value="P-loop containing nucleoside triphosphate hydrolases"/>
    <property type="match status" value="1"/>
</dbReference>
<dbReference type="Gene3D" id="3.30.870.10">
    <property type="entry name" value="Endonuclease Chain A"/>
    <property type="match status" value="1"/>
</dbReference>
<keyword evidence="3" id="KW-0347">Helicase</keyword>
<accession>A0A2T0W6L6</accession>
<dbReference type="InterPro" id="IPR006935">
    <property type="entry name" value="Helicase/UvrB_N"/>
</dbReference>
<proteinExistence type="predicted"/>
<dbReference type="GO" id="GO:0016787">
    <property type="term" value="F:hydrolase activity"/>
    <property type="evidence" value="ECO:0007669"/>
    <property type="project" value="InterPro"/>
</dbReference>
<dbReference type="InterPro" id="IPR014001">
    <property type="entry name" value="Helicase_ATP-bd"/>
</dbReference>
<dbReference type="CDD" id="cd18799">
    <property type="entry name" value="SF2_C_EcoAI-like"/>
    <property type="match status" value="1"/>
</dbReference>
<keyword evidence="3" id="KW-0378">Hydrolase</keyword>
<sequence length="951" mass="110263">MSEKLVQSLKKAFIDHRVTGSHYDPKLIINDVKKKEYMLTVLHDELNTCDHFFFSVAFLTQDGLASLKAQFADLHRRGVKGRILTSVYLAFNQPDVFKDLLTIPNIEVRLSKKEGFHSKGYLFKQKEYQSFIVGSSNLTMSALKVNYEWNVRLTTRDHGQMIQDINEHMEKEWHEADLLTPKWIEDYRASYKPLVQWVEDPVKVDPADVYITPNVMQKDALRNLAGLRSRGETKGIVVSATGTGKTYLSAFDVGQAEPDRVLFVVHREQILNKAKEDYRRILGGKKDDYGILSGSKKESNAKYVFATVQTMSKAHILDQFKQDHFDYILIDEVHKAGAKSYRQIIDYFEPKFLLGMTATPERTDGFNIFELFDYNIAYEIRLQEALEEDMLCPFHYFGVTEFEKNGELLTDSANINQLVERERVDYLIEKIKYYGCSKNDPKGLIFCSRKDEAEQLSHLFNQKGYPSSYLSGEDSLDKREEEVNRLENGKINYIFTVDIFNEGIDIPKINQIVMLRNTQSNIIFIQQLGRGLRKDTSKDYVTVIDFIGNYKNNYMIPMALSGDTSRNKNGLRKDTYDTHFISGISSINFESIAKKQIFQSINQIKLDSMKELRKEFDLLYNRIGRVPYLKDFQINQTIDPYILATKKKSYYDFLVYMKQNKKLLTESEQRYLQIASREFLAGMRKHELIFLKTLIEDNTSISNIESLTKLFKDNGLISNEKTIRSVIKTLTLTFYTASTAKTYDNHSFIDYTDNGIQLSNLFNEALRNDYFKQLLMDILETGLLKSEAFRTDSPLSRYQKYKRKDVLRLLNWKEQMVDQNIGGYTAKDGEFVIFITLEKGEEFSGALMAYEDELMDSSTLKWFTKSPRTLNSPEVKKLQDPGNWTYRVFAKKSDDEGTDFYYLGECTPVQDSIEGLNKPIQDGTKKSVVEMLLKFDEPIENSLFQYLTVLE</sequence>
<dbReference type="GO" id="GO:0005829">
    <property type="term" value="C:cytosol"/>
    <property type="evidence" value="ECO:0007669"/>
    <property type="project" value="TreeGrafter"/>
</dbReference>
<dbReference type="RefSeq" id="WP_106193691.1">
    <property type="nucleotide sequence ID" value="NZ_PVTO01000013.1"/>
</dbReference>
<dbReference type="PROSITE" id="PS51192">
    <property type="entry name" value="HELICASE_ATP_BIND_1"/>
    <property type="match status" value="1"/>
</dbReference>
<dbReference type="Pfam" id="PF26350">
    <property type="entry name" value="DUF8090"/>
    <property type="match status" value="1"/>
</dbReference>
<keyword evidence="3" id="KW-0547">Nucleotide-binding</keyword>
<dbReference type="Gene3D" id="3.40.50.300">
    <property type="entry name" value="P-loop containing nucleotide triphosphate hydrolases"/>
    <property type="match status" value="2"/>
</dbReference>
<dbReference type="PANTHER" id="PTHR47396">
    <property type="entry name" value="TYPE I RESTRICTION ENZYME ECOKI R PROTEIN"/>
    <property type="match status" value="1"/>
</dbReference>
<dbReference type="CDD" id="cd18032">
    <property type="entry name" value="DEXHc_RE_I_III_res"/>
    <property type="match status" value="1"/>
</dbReference>
<organism evidence="3 4">
    <name type="scientific">Alkalibacterium olivapovliticus</name>
    <dbReference type="NCBI Taxonomy" id="99907"/>
    <lineage>
        <taxon>Bacteria</taxon>
        <taxon>Bacillati</taxon>
        <taxon>Bacillota</taxon>
        <taxon>Bacilli</taxon>
        <taxon>Lactobacillales</taxon>
        <taxon>Carnobacteriaceae</taxon>
        <taxon>Alkalibacterium</taxon>
    </lineage>
</organism>
<feature type="domain" description="Helicase C-terminal" evidence="2">
    <location>
        <begin position="423"/>
        <end position="593"/>
    </location>
</feature>
<dbReference type="OrthoDB" id="9802848at2"/>